<dbReference type="AlphaFoldDB" id="T1L1S2"/>
<name>T1L1S2_TETUR</name>
<dbReference type="OrthoDB" id="121932at2759"/>
<keyword evidence="2" id="KW-1185">Reference proteome</keyword>
<gene>
    <name evidence="1" type="primary">107369441</name>
</gene>
<reference evidence="2" key="1">
    <citation type="submission" date="2011-08" db="EMBL/GenBank/DDBJ databases">
        <authorList>
            <person name="Rombauts S."/>
        </authorList>
    </citation>
    <scope>NUCLEOTIDE SEQUENCE</scope>
    <source>
        <strain evidence="2">London</strain>
    </source>
</reference>
<dbReference type="KEGG" id="tut:107369441"/>
<dbReference type="eggNOG" id="ENOG502S1K4">
    <property type="taxonomic scope" value="Eukaryota"/>
</dbReference>
<evidence type="ECO:0000313" key="1">
    <source>
        <dbReference type="EnsemblMetazoa" id="tetur32g00640.1"/>
    </source>
</evidence>
<sequence>MITLTGYVYHTEKAIYAFLLYSSNERDKKSSFTKPDWLPSTSQLPLSFSSTKQSLTESSSDLSIKSSELVSKLSSFSSLAFTKSSTISNGLEESCQFHIDHWCLQNYNLTLYQLMYVFNEVRRSKNFTRSLVKKELIPKTYRKRIITLIRNGTDLDLIVKFRVNDCDYAPIDWHGNYLILALVSIKLKIEETLSILSTLGGAYSSLGENYKNFAIKAGETSLKQIGLACLSGDPTVIARCSIYMVYSLCQRGLPKKARRLMIKFIYPYIKKMITNKTCDNILRNMYKAAKFRIEFYYKT</sequence>
<dbReference type="PANTHER" id="PTHR36693:SF1">
    <property type="entry name" value="GH02722P"/>
    <property type="match status" value="1"/>
</dbReference>
<dbReference type="Proteomes" id="UP000015104">
    <property type="component" value="Unassembled WGS sequence"/>
</dbReference>
<reference evidence="1" key="2">
    <citation type="submission" date="2015-06" db="UniProtKB">
        <authorList>
            <consortium name="EnsemblMetazoa"/>
        </authorList>
    </citation>
    <scope>IDENTIFICATION</scope>
</reference>
<evidence type="ECO:0000313" key="2">
    <source>
        <dbReference type="Proteomes" id="UP000015104"/>
    </source>
</evidence>
<dbReference type="Pfam" id="PF16065">
    <property type="entry name" value="DUF4807"/>
    <property type="match status" value="1"/>
</dbReference>
<dbReference type="HOGENOM" id="CLU_931665_0_0_1"/>
<dbReference type="STRING" id="32264.T1L1S2"/>
<dbReference type="OMA" id="RCSIYMV"/>
<accession>T1L1S2</accession>
<protein>
    <submittedName>
        <fullName evidence="1">Uncharacterized protein</fullName>
    </submittedName>
</protein>
<organism evidence="1 2">
    <name type="scientific">Tetranychus urticae</name>
    <name type="common">Two-spotted spider mite</name>
    <dbReference type="NCBI Taxonomy" id="32264"/>
    <lineage>
        <taxon>Eukaryota</taxon>
        <taxon>Metazoa</taxon>
        <taxon>Ecdysozoa</taxon>
        <taxon>Arthropoda</taxon>
        <taxon>Chelicerata</taxon>
        <taxon>Arachnida</taxon>
        <taxon>Acari</taxon>
        <taxon>Acariformes</taxon>
        <taxon>Trombidiformes</taxon>
        <taxon>Prostigmata</taxon>
        <taxon>Eleutherengona</taxon>
        <taxon>Raphignathae</taxon>
        <taxon>Tetranychoidea</taxon>
        <taxon>Tetranychidae</taxon>
        <taxon>Tetranychus</taxon>
    </lineage>
</organism>
<dbReference type="PANTHER" id="PTHR36693">
    <property type="entry name" value="GH02722P"/>
    <property type="match status" value="1"/>
</dbReference>
<dbReference type="InterPro" id="IPR032072">
    <property type="entry name" value="DUF4807"/>
</dbReference>
<dbReference type="EnsemblMetazoa" id="tetur32g00640.1">
    <property type="protein sequence ID" value="tetur32g00640.1"/>
    <property type="gene ID" value="tetur32g00640"/>
</dbReference>
<proteinExistence type="predicted"/>
<dbReference type="EMBL" id="CAEY01000920">
    <property type="status" value="NOT_ANNOTATED_CDS"/>
    <property type="molecule type" value="Genomic_DNA"/>
</dbReference>